<feature type="transmembrane region" description="Helical" evidence="6">
    <location>
        <begin position="224"/>
        <end position="243"/>
    </location>
</feature>
<evidence type="ECO:0000256" key="6">
    <source>
        <dbReference type="SAM" id="Phobius"/>
    </source>
</evidence>
<accession>A0A1G4BEQ6</accession>
<dbReference type="GeneID" id="34557982"/>
<dbReference type="GO" id="GO:0016020">
    <property type="term" value="C:membrane"/>
    <property type="evidence" value="ECO:0007669"/>
    <property type="project" value="UniProtKB-SubCell"/>
</dbReference>
<dbReference type="AlphaFoldDB" id="A0A1G4BEQ6"/>
<evidence type="ECO:0000256" key="1">
    <source>
        <dbReference type="ARBA" id="ARBA00004141"/>
    </source>
</evidence>
<evidence type="ECO:0000313" key="8">
    <source>
        <dbReference type="EMBL" id="OHE99924.1"/>
    </source>
</evidence>
<evidence type="ECO:0000259" key="7">
    <source>
        <dbReference type="PROSITE" id="PS50850"/>
    </source>
</evidence>
<keyword evidence="2" id="KW-0813">Transport</keyword>
<dbReference type="RefSeq" id="XP_022477069.1">
    <property type="nucleotide sequence ID" value="XM_022616472.1"/>
</dbReference>
<feature type="transmembrane region" description="Helical" evidence="6">
    <location>
        <begin position="184"/>
        <end position="204"/>
    </location>
</feature>
<feature type="transmembrane region" description="Helical" evidence="6">
    <location>
        <begin position="124"/>
        <end position="143"/>
    </location>
</feature>
<name>A0A1G4BEQ6_9PEZI</name>
<dbReference type="Pfam" id="PF07690">
    <property type="entry name" value="MFS_1"/>
    <property type="match status" value="1"/>
</dbReference>
<dbReference type="SUPFAM" id="SSF103473">
    <property type="entry name" value="MFS general substrate transporter"/>
    <property type="match status" value="1"/>
</dbReference>
<dbReference type="Pfam" id="PF06985">
    <property type="entry name" value="HET"/>
    <property type="match status" value="1"/>
</dbReference>
<dbReference type="OrthoDB" id="9971669at2759"/>
<dbReference type="Pfam" id="PF26640">
    <property type="entry name" value="DUF8212"/>
    <property type="match status" value="1"/>
</dbReference>
<feature type="transmembrane region" description="Helical" evidence="6">
    <location>
        <begin position="97"/>
        <end position="117"/>
    </location>
</feature>
<dbReference type="InterPro" id="IPR058525">
    <property type="entry name" value="DUF8212"/>
</dbReference>
<dbReference type="Proteomes" id="UP000176998">
    <property type="component" value="Unassembled WGS sequence"/>
</dbReference>
<feature type="transmembrane region" description="Helical" evidence="6">
    <location>
        <begin position="355"/>
        <end position="374"/>
    </location>
</feature>
<keyword evidence="9" id="KW-1185">Reference proteome</keyword>
<feature type="transmembrane region" description="Helical" evidence="6">
    <location>
        <begin position="412"/>
        <end position="434"/>
    </location>
</feature>
<evidence type="ECO:0000313" key="9">
    <source>
        <dbReference type="Proteomes" id="UP000176998"/>
    </source>
</evidence>
<sequence>MVLSTIDEIAIEVDKKSYNEPTTADVKSESIQYVEEPTLLEWTEAEEQAVKRKIDWHTVPLVTTLYLLCFLDRANIGNARIQGMAKDIDLKGYRFNWALSTFYIIYLLVEIPSNIILKRIGPRFYLPFLVAGFGLVSMCTAFVRSYEGLVVARAFLGIFEGGAMPGFSFFLSNFYKREELLFRLGIFISSAALAGAFGGLLATGLSRIPEWGFDGAPIHTWRNIFFFEGFITLLFGGFAPLWMPSNPATAYFLDERQRSIAVERLQRQHKADAEQKVTASDVKRALLCIHNYTCGFGFFLINITVQGISVFMPTILADLGWTATRAQLYSVPPYVVAAVTAITIAWFSDRTRQRGIYLAAFSMIAVIGFAILRFETEANIRYLGVFFVTAGAFPGGPGFYSAGPSVRAVTSAYVVSIGTIGGIVATLFGIVWYGQIHTACDLIKWYQTPISITMRLLNTRTKELRMFNHSRIPYAILSHTWGPEEITLQDLLAGNAHILKGYKKLMGACRQALSDGFDYIWIDTCCIDKTSSSELTEAINSMWAWYRNSRVCYAYLEDVAQKDIEIHGGYSSGFMKSRWFTRGWTLQELIAPSMVIFYSENWHEIGTRDQMRESLGEITGIDYKFFEYGILGRYSIAQRMSWAAKRKTTRVEDQAYCLLGLFGVSMPLLYGEGEMAFIRLQEEIMRRTDDQSIFAWLQPGPSRNTGFLAKSPSYFNQSGGVKRVDTTHRVAPYSFTNKGIQIEMPLLEPSSSKLGFSFIPGDNNEQFGSAAGISFTFSPTSTIAILNCNRAGRHLGLYLERAGDLEPFYRCSHKLGFVSVPEDWVKAAKIETILLRAEDPEDMESLWGKDSDAQHIVVELPQERNLGYDTIKAFPVGRWANSGPWSHSIMLSYDVETSGKEEIPYLHIQNAGAQNGFCMFFKFKAPGPHTACLLMDVAAGETPAVPQSSSFIVASLPAGNRLEALGKDLRVTAEMAASRFAKVWKITMENSQGNTDTIQA</sequence>
<keyword evidence="4 6" id="KW-1133">Transmembrane helix</keyword>
<organism evidence="8 9">
    <name type="scientific">Colletotrichum orchidophilum</name>
    <dbReference type="NCBI Taxonomy" id="1209926"/>
    <lineage>
        <taxon>Eukaryota</taxon>
        <taxon>Fungi</taxon>
        <taxon>Dikarya</taxon>
        <taxon>Ascomycota</taxon>
        <taxon>Pezizomycotina</taxon>
        <taxon>Sordariomycetes</taxon>
        <taxon>Hypocreomycetidae</taxon>
        <taxon>Glomerellales</taxon>
        <taxon>Glomerellaceae</taxon>
        <taxon>Colletotrichum</taxon>
    </lineage>
</organism>
<proteinExistence type="predicted"/>
<dbReference type="InterPro" id="IPR020846">
    <property type="entry name" value="MFS_dom"/>
</dbReference>
<evidence type="ECO:0000256" key="5">
    <source>
        <dbReference type="ARBA" id="ARBA00023136"/>
    </source>
</evidence>
<feature type="transmembrane region" description="Helical" evidence="6">
    <location>
        <begin position="149"/>
        <end position="172"/>
    </location>
</feature>
<feature type="transmembrane region" description="Helical" evidence="6">
    <location>
        <begin position="292"/>
        <end position="316"/>
    </location>
</feature>
<dbReference type="FunFam" id="1.20.1250.20:FF:000018">
    <property type="entry name" value="MFS transporter permease"/>
    <property type="match status" value="1"/>
</dbReference>
<dbReference type="GO" id="GO:0022857">
    <property type="term" value="F:transmembrane transporter activity"/>
    <property type="evidence" value="ECO:0007669"/>
    <property type="project" value="InterPro"/>
</dbReference>
<feature type="transmembrane region" description="Helical" evidence="6">
    <location>
        <begin position="328"/>
        <end position="348"/>
    </location>
</feature>
<protein>
    <submittedName>
        <fullName evidence="8">Major facilitator superfamily transporter</fullName>
    </submittedName>
</protein>
<evidence type="ECO:0000256" key="4">
    <source>
        <dbReference type="ARBA" id="ARBA00022989"/>
    </source>
</evidence>
<dbReference type="InterPro" id="IPR011701">
    <property type="entry name" value="MFS"/>
</dbReference>
<feature type="transmembrane region" description="Helical" evidence="6">
    <location>
        <begin position="380"/>
        <end position="400"/>
    </location>
</feature>
<dbReference type="PANTHER" id="PTHR10622:SF10">
    <property type="entry name" value="HET DOMAIN-CONTAINING PROTEIN"/>
    <property type="match status" value="1"/>
</dbReference>
<dbReference type="InterPro" id="IPR036259">
    <property type="entry name" value="MFS_trans_sf"/>
</dbReference>
<reference evidence="8 9" key="1">
    <citation type="submission" date="2016-09" db="EMBL/GenBank/DDBJ databases">
        <authorList>
            <person name="Capua I."/>
            <person name="De Benedictis P."/>
            <person name="Joannis T."/>
            <person name="Lombin L.H."/>
            <person name="Cattoli G."/>
        </authorList>
    </citation>
    <scope>NUCLEOTIDE SEQUENCE [LARGE SCALE GENOMIC DNA]</scope>
    <source>
        <strain evidence="8 9">IMI 309357</strain>
    </source>
</reference>
<feature type="domain" description="Major facilitator superfamily (MFS) profile" evidence="7">
    <location>
        <begin position="58"/>
        <end position="462"/>
    </location>
</feature>
<keyword evidence="3 6" id="KW-0812">Transmembrane</keyword>
<comment type="caution">
    <text evidence="8">The sequence shown here is derived from an EMBL/GenBank/DDBJ whole genome shotgun (WGS) entry which is preliminary data.</text>
</comment>
<evidence type="ECO:0000256" key="3">
    <source>
        <dbReference type="ARBA" id="ARBA00022692"/>
    </source>
</evidence>
<gene>
    <name evidence="8" type="ORF">CORC01_04825</name>
</gene>
<dbReference type="InterPro" id="IPR010730">
    <property type="entry name" value="HET"/>
</dbReference>
<comment type="subcellular location">
    <subcellularLocation>
        <location evidence="1">Membrane</location>
        <topology evidence="1">Multi-pass membrane protein</topology>
    </subcellularLocation>
</comment>
<dbReference type="Gene3D" id="1.20.1250.20">
    <property type="entry name" value="MFS general substrate transporter like domains"/>
    <property type="match status" value="2"/>
</dbReference>
<dbReference type="PANTHER" id="PTHR10622">
    <property type="entry name" value="HET DOMAIN-CONTAINING PROTEIN"/>
    <property type="match status" value="1"/>
</dbReference>
<keyword evidence="5 6" id="KW-0472">Membrane</keyword>
<evidence type="ECO:0000256" key="2">
    <source>
        <dbReference type="ARBA" id="ARBA00022448"/>
    </source>
</evidence>
<dbReference type="PROSITE" id="PS50850">
    <property type="entry name" value="MFS"/>
    <property type="match status" value="1"/>
</dbReference>
<dbReference type="EMBL" id="MJBS01000032">
    <property type="protein sequence ID" value="OHE99924.1"/>
    <property type="molecule type" value="Genomic_DNA"/>
</dbReference>